<dbReference type="GO" id="GO:0048015">
    <property type="term" value="P:phosphatidylinositol-mediated signaling"/>
    <property type="evidence" value="ECO:0007669"/>
    <property type="project" value="TreeGrafter"/>
</dbReference>
<dbReference type="InterPro" id="IPR001192">
    <property type="entry name" value="PI-PLC_fam"/>
</dbReference>
<keyword evidence="6" id="KW-0812">Transmembrane</keyword>
<evidence type="ECO:0000256" key="4">
    <source>
        <dbReference type="ARBA" id="ARBA00023098"/>
    </source>
</evidence>
<dbReference type="InterPro" id="IPR017946">
    <property type="entry name" value="PLC-like_Pdiesterase_TIM-brl"/>
</dbReference>
<evidence type="ECO:0000256" key="2">
    <source>
        <dbReference type="ARBA" id="ARBA00022801"/>
    </source>
</evidence>
<keyword evidence="6" id="KW-0472">Membrane</keyword>
<dbReference type="PROSITE" id="PS50008">
    <property type="entry name" value="PIPLC_Y_DOMAIN"/>
    <property type="match status" value="1"/>
</dbReference>
<keyword evidence="4" id="KW-0443">Lipid metabolism</keyword>
<dbReference type="SMART" id="SM00148">
    <property type="entry name" value="PLCXc"/>
    <property type="match status" value="1"/>
</dbReference>
<sequence length="374" mass="41289">MEQPISWLEQHKYTILTVMAIIVALFFIIAPLWSALRGNPATVAALANTTFATYPKVTALTPLGCPTSDNTKLCDYYIASSAYSVFPGSQVYDFISDSVLTLAIKAGARLIELDIYAGDNDKPVVGLKNETLGYDYAKNSVDFESCCRAISNSAFNKVDTPLSSDPFILSLVFHTDKRNVMDATAQILKDTCARYLLHSEYAFKGQGSKNIAQEPICNFAGKLIIVSGGSISGTNIEELVNLSWNSSNLRRLTYMQASQPYDHDELINSNRTNITMVIPNPTPDLKNNNPTILFSYGCQWNLMNYGSLDSMMELYVGEFQQGSVILKPKELRYKPVEAKTPVLPDPATHSFQPMAHTSPIYDSNPKTGDKSIVI</sequence>
<dbReference type="EMBL" id="MN739481">
    <property type="protein sequence ID" value="QHT07489.1"/>
    <property type="molecule type" value="Genomic_DNA"/>
</dbReference>
<keyword evidence="2" id="KW-0378">Hydrolase</keyword>
<organism evidence="8">
    <name type="scientific">viral metagenome</name>
    <dbReference type="NCBI Taxonomy" id="1070528"/>
    <lineage>
        <taxon>unclassified sequences</taxon>
        <taxon>metagenomes</taxon>
        <taxon>organismal metagenomes</taxon>
    </lineage>
</organism>
<evidence type="ECO:0000256" key="6">
    <source>
        <dbReference type="SAM" id="Phobius"/>
    </source>
</evidence>
<dbReference type="Gene3D" id="3.20.20.190">
    <property type="entry name" value="Phosphatidylinositol (PI) phosphodiesterase"/>
    <property type="match status" value="1"/>
</dbReference>
<evidence type="ECO:0000256" key="1">
    <source>
        <dbReference type="ARBA" id="ARBA00012368"/>
    </source>
</evidence>
<dbReference type="InterPro" id="IPR000909">
    <property type="entry name" value="PLipase_C_PInositol-sp_X_dom"/>
</dbReference>
<protein>
    <recommendedName>
        <fullName evidence="1">phosphoinositide phospholipase C</fullName>
        <ecNumber evidence="1">3.1.4.11</ecNumber>
    </recommendedName>
</protein>
<keyword evidence="6" id="KW-1133">Transmembrane helix</keyword>
<dbReference type="SUPFAM" id="SSF51695">
    <property type="entry name" value="PLC-like phosphodiesterases"/>
    <property type="match status" value="1"/>
</dbReference>
<proteinExistence type="predicted"/>
<evidence type="ECO:0000259" key="7">
    <source>
        <dbReference type="PROSITE" id="PS50008"/>
    </source>
</evidence>
<feature type="domain" description="PI-PLC Y-box" evidence="7">
    <location>
        <begin position="265"/>
        <end position="332"/>
    </location>
</feature>
<accession>A0A6C0CUW2</accession>
<dbReference type="GO" id="GO:0051209">
    <property type="term" value="P:release of sequestered calcium ion into cytosol"/>
    <property type="evidence" value="ECO:0007669"/>
    <property type="project" value="TreeGrafter"/>
</dbReference>
<dbReference type="PROSITE" id="PS50007">
    <property type="entry name" value="PIPLC_X_DOMAIN"/>
    <property type="match status" value="1"/>
</dbReference>
<name>A0A6C0CUW2_9ZZZZ</name>
<keyword evidence="3" id="KW-0442">Lipid degradation</keyword>
<feature type="transmembrane region" description="Helical" evidence="6">
    <location>
        <begin position="12"/>
        <end position="33"/>
    </location>
</feature>
<reference evidence="8" key="1">
    <citation type="journal article" date="2020" name="Nature">
        <title>Giant virus diversity and host interactions through global metagenomics.</title>
        <authorList>
            <person name="Schulz F."/>
            <person name="Roux S."/>
            <person name="Paez-Espino D."/>
            <person name="Jungbluth S."/>
            <person name="Walsh D.A."/>
            <person name="Denef V.J."/>
            <person name="McMahon K.D."/>
            <person name="Konstantinidis K.T."/>
            <person name="Eloe-Fadrosh E.A."/>
            <person name="Kyrpides N.C."/>
            <person name="Woyke T."/>
        </authorList>
    </citation>
    <scope>NUCLEOTIDE SEQUENCE</scope>
    <source>
        <strain evidence="8">GVMAG-M-3300021963-12</strain>
    </source>
</reference>
<dbReference type="GO" id="GO:0004435">
    <property type="term" value="F:phosphatidylinositol-4,5-bisphosphate phospholipase C activity"/>
    <property type="evidence" value="ECO:0007669"/>
    <property type="project" value="UniProtKB-EC"/>
</dbReference>
<dbReference type="AlphaFoldDB" id="A0A6C0CUW2"/>
<dbReference type="PANTHER" id="PTHR10336:SF36">
    <property type="entry name" value="1-PHOSPHATIDYLINOSITOL 4,5-BISPHOSPHATE PHOSPHODIESTERASE BETA-4"/>
    <property type="match status" value="1"/>
</dbReference>
<evidence type="ECO:0000256" key="3">
    <source>
        <dbReference type="ARBA" id="ARBA00022963"/>
    </source>
</evidence>
<dbReference type="InterPro" id="IPR001711">
    <property type="entry name" value="PLipase_C_Pinositol-sp_Y"/>
</dbReference>
<dbReference type="PANTHER" id="PTHR10336">
    <property type="entry name" value="PHOSPHOINOSITIDE-SPECIFIC PHOSPHOLIPASE C FAMILY PROTEIN"/>
    <property type="match status" value="1"/>
</dbReference>
<dbReference type="GO" id="GO:0016042">
    <property type="term" value="P:lipid catabolic process"/>
    <property type="evidence" value="ECO:0007669"/>
    <property type="project" value="UniProtKB-KW"/>
</dbReference>
<dbReference type="Pfam" id="PF00388">
    <property type="entry name" value="PI-PLC-X"/>
    <property type="match status" value="1"/>
</dbReference>
<evidence type="ECO:0000313" key="8">
    <source>
        <dbReference type="EMBL" id="QHT07489.1"/>
    </source>
</evidence>
<evidence type="ECO:0000256" key="5">
    <source>
        <dbReference type="SAM" id="MobiDB-lite"/>
    </source>
</evidence>
<feature type="region of interest" description="Disordered" evidence="5">
    <location>
        <begin position="353"/>
        <end position="374"/>
    </location>
</feature>
<dbReference type="EC" id="3.1.4.11" evidence="1"/>